<gene>
    <name evidence="2" type="ORF">VAE063_940001</name>
</gene>
<feature type="domain" description="BIG2" evidence="1">
    <location>
        <begin position="137"/>
        <end position="218"/>
    </location>
</feature>
<evidence type="ECO:0000259" key="1">
    <source>
        <dbReference type="SMART" id="SM00635"/>
    </source>
</evidence>
<feature type="domain" description="BIG2" evidence="1">
    <location>
        <begin position="50"/>
        <end position="131"/>
    </location>
</feature>
<organism evidence="2 3">
    <name type="scientific">Vibrio aestuarianus</name>
    <dbReference type="NCBI Taxonomy" id="28171"/>
    <lineage>
        <taxon>Bacteria</taxon>
        <taxon>Pseudomonadati</taxon>
        <taxon>Pseudomonadota</taxon>
        <taxon>Gammaproteobacteria</taxon>
        <taxon>Vibrionales</taxon>
        <taxon>Vibrionaceae</taxon>
        <taxon>Vibrio</taxon>
    </lineage>
</organism>
<dbReference type="InterPro" id="IPR003343">
    <property type="entry name" value="Big_2"/>
</dbReference>
<accession>A0ABM9FNY6</accession>
<reference evidence="2" key="1">
    <citation type="submission" date="2022-06" db="EMBL/GenBank/DDBJ databases">
        <authorList>
            <person name="Goudenege D."/>
            <person name="Le Roux F."/>
        </authorList>
    </citation>
    <scope>NUCLEOTIDE SEQUENCE</scope>
    <source>
        <strain evidence="2">12-063</strain>
    </source>
</reference>
<dbReference type="InterPro" id="IPR008964">
    <property type="entry name" value="Invasin/intimin_cell_adhesion"/>
</dbReference>
<dbReference type="Proteomes" id="UP001152658">
    <property type="component" value="Unassembled WGS sequence"/>
</dbReference>
<protein>
    <recommendedName>
        <fullName evidence="1">BIG2 domain-containing protein</fullName>
    </recommendedName>
</protein>
<dbReference type="Gene3D" id="2.60.40.1080">
    <property type="match status" value="3"/>
</dbReference>
<name>A0ABM9FNY6_9VIBR</name>
<sequence length="369" mass="38150">MSDWHTSDSEVGRFDEPGVLTAVEMGNTTLTATKDGVTSNTVNVNVSAAVITSIQVTPSPVNVAKGQTQQLTATAIFSDGTSSDISSSVTWAPVDTATATVSSTGLLTAVEVGNTTLTATKDGVTSNTVNVNVSAAVITVILVTPSPVNIAKGQTQQLTATAIFSDGTSSDISSSVTWAPVDTATATVSSTGLLTAVEVGNTTLTAIKDGVTSNTVNVTVIVCNDLAGACIDIFDTGSGKVFTNSPSVAYLNSIGGSATNGTYTESGSFGPTGDFYLFDWNNADALCTTYNTHSLGGRTNWRLATRYELLTDLYAASGNMFTARGWPTTSNYWSVTPDGSYYYGVNLFNGGVYSRNPSLTTYASCVSNP</sequence>
<dbReference type="Pfam" id="PF02368">
    <property type="entry name" value="Big_2"/>
    <property type="match status" value="2"/>
</dbReference>
<dbReference type="InterPro" id="IPR011460">
    <property type="entry name" value="Lcl_C"/>
</dbReference>
<dbReference type="Pfam" id="PF07603">
    <property type="entry name" value="Lcl_C"/>
    <property type="match status" value="1"/>
</dbReference>
<dbReference type="EMBL" id="CALYLK010000135">
    <property type="protein sequence ID" value="CAH8222031.1"/>
    <property type="molecule type" value="Genomic_DNA"/>
</dbReference>
<keyword evidence="3" id="KW-1185">Reference proteome</keyword>
<dbReference type="SMART" id="SM00635">
    <property type="entry name" value="BID_2"/>
    <property type="match status" value="2"/>
</dbReference>
<evidence type="ECO:0000313" key="3">
    <source>
        <dbReference type="Proteomes" id="UP001152658"/>
    </source>
</evidence>
<proteinExistence type="predicted"/>
<dbReference type="SUPFAM" id="SSF49373">
    <property type="entry name" value="Invasin/intimin cell-adhesion fragments"/>
    <property type="match status" value="2"/>
</dbReference>
<evidence type="ECO:0000313" key="2">
    <source>
        <dbReference type="EMBL" id="CAH8222031.1"/>
    </source>
</evidence>
<comment type="caution">
    <text evidence="2">The sequence shown here is derived from an EMBL/GenBank/DDBJ whole genome shotgun (WGS) entry which is preliminary data.</text>
</comment>